<dbReference type="InterPro" id="IPR001075">
    <property type="entry name" value="NIF_FeS_clus_asmbl_NifU_C"/>
</dbReference>
<dbReference type="PANTHER" id="PTHR11178">
    <property type="entry name" value="IRON-SULFUR CLUSTER SCAFFOLD PROTEIN NFU-RELATED"/>
    <property type="match status" value="1"/>
</dbReference>
<organism evidence="3 4">
    <name type="scientific">Candidatus Manganitrophus noduliformans</name>
    <dbReference type="NCBI Taxonomy" id="2606439"/>
    <lineage>
        <taxon>Bacteria</taxon>
        <taxon>Pseudomonadati</taxon>
        <taxon>Nitrospirota</taxon>
        <taxon>Nitrospiria</taxon>
        <taxon>Candidatus Troglogloeales</taxon>
        <taxon>Candidatus Manganitrophaceae</taxon>
        <taxon>Candidatus Manganitrophus</taxon>
    </lineage>
</organism>
<dbReference type="Pfam" id="PF01521">
    <property type="entry name" value="Fe-S_biosyn"/>
    <property type="match status" value="1"/>
</dbReference>
<dbReference type="SUPFAM" id="SSF89360">
    <property type="entry name" value="HesB-like domain"/>
    <property type="match status" value="1"/>
</dbReference>
<sequence>MIQVTEAARKKIDALTKDQETQKKTKIEGLRLTMKGGATKTEYSLAFVEAGKRKEDDVVSEADGLAFFMEPRDASFLEDVKIDFVTTLDQTGFKVDNPKGAMPAPSADLDNPEAKAIQHLLNTEINPSVASHGGVITLVGVKDHIAYLRLGGGCHGCGSAEVTLKQGVIVAIKKAVPEIVDVLDVTDHAGGKNPYFVAHR</sequence>
<accession>A0A7X6DTU1</accession>
<dbReference type="EMBL" id="VTOW01000004">
    <property type="protein sequence ID" value="NKE72918.1"/>
    <property type="molecule type" value="Genomic_DNA"/>
</dbReference>
<dbReference type="Gene3D" id="2.60.300.12">
    <property type="entry name" value="HesB-like domain"/>
    <property type="match status" value="1"/>
</dbReference>
<keyword evidence="4" id="KW-1185">Reference proteome</keyword>
<dbReference type="AlphaFoldDB" id="A0A7X6DTU1"/>
<comment type="caution">
    <text evidence="3">The sequence shown here is derived from an EMBL/GenBank/DDBJ whole genome shotgun (WGS) entry which is preliminary data.</text>
</comment>
<dbReference type="GO" id="GO:0051536">
    <property type="term" value="F:iron-sulfur cluster binding"/>
    <property type="evidence" value="ECO:0007669"/>
    <property type="project" value="InterPro"/>
</dbReference>
<reference evidence="3 4" key="1">
    <citation type="journal article" date="2020" name="Nature">
        <title>Bacterial chemolithoautotrophy via manganese oxidation.</title>
        <authorList>
            <person name="Yu H."/>
            <person name="Leadbetter J.R."/>
        </authorList>
    </citation>
    <scope>NUCLEOTIDE SEQUENCE [LARGE SCALE GENOMIC DNA]</scope>
    <source>
        <strain evidence="3 4">Mn-1</strain>
    </source>
</reference>
<dbReference type="PANTHER" id="PTHR11178:SF51">
    <property type="entry name" value="FE_S BIOGENESIS PROTEIN NFUA"/>
    <property type="match status" value="1"/>
</dbReference>
<gene>
    <name evidence="3" type="ORF">MNODULE_19375</name>
</gene>
<evidence type="ECO:0000313" key="4">
    <source>
        <dbReference type="Proteomes" id="UP000534783"/>
    </source>
</evidence>
<dbReference type="Proteomes" id="UP000534783">
    <property type="component" value="Unassembled WGS sequence"/>
</dbReference>
<dbReference type="Gene3D" id="3.30.300.130">
    <property type="entry name" value="Fe-S cluster assembly (FSCA)"/>
    <property type="match status" value="1"/>
</dbReference>
<proteinExistence type="predicted"/>
<protein>
    <submittedName>
        <fullName evidence="3">Iron-sulfur cluster assembly accessory protein</fullName>
    </submittedName>
</protein>
<evidence type="ECO:0000259" key="1">
    <source>
        <dbReference type="Pfam" id="PF01106"/>
    </source>
</evidence>
<dbReference type="Pfam" id="PF01106">
    <property type="entry name" value="NifU"/>
    <property type="match status" value="1"/>
</dbReference>
<dbReference type="SUPFAM" id="SSF117916">
    <property type="entry name" value="Fe-S cluster assembly (FSCA) domain-like"/>
    <property type="match status" value="1"/>
</dbReference>
<dbReference type="InterPro" id="IPR035903">
    <property type="entry name" value="HesB-like_dom_sf"/>
</dbReference>
<dbReference type="RefSeq" id="WP_202882275.1">
    <property type="nucleotide sequence ID" value="NZ_VTOW01000004.1"/>
</dbReference>
<dbReference type="InterPro" id="IPR000361">
    <property type="entry name" value="ATAP_core_dom"/>
</dbReference>
<dbReference type="GO" id="GO:0005506">
    <property type="term" value="F:iron ion binding"/>
    <property type="evidence" value="ECO:0007669"/>
    <property type="project" value="InterPro"/>
</dbReference>
<feature type="domain" description="NIF system FeS cluster assembly NifU C-terminal" evidence="1">
    <location>
        <begin position="117"/>
        <end position="182"/>
    </location>
</feature>
<evidence type="ECO:0000313" key="3">
    <source>
        <dbReference type="EMBL" id="NKE72918.1"/>
    </source>
</evidence>
<dbReference type="GO" id="GO:0016226">
    <property type="term" value="P:iron-sulfur cluster assembly"/>
    <property type="evidence" value="ECO:0007669"/>
    <property type="project" value="InterPro"/>
</dbReference>
<name>A0A7X6DTU1_9BACT</name>
<feature type="domain" description="Core" evidence="2">
    <location>
        <begin position="2"/>
        <end position="98"/>
    </location>
</feature>
<dbReference type="InterPro" id="IPR034904">
    <property type="entry name" value="FSCA_dom_sf"/>
</dbReference>
<evidence type="ECO:0000259" key="2">
    <source>
        <dbReference type="Pfam" id="PF01521"/>
    </source>
</evidence>